<dbReference type="SUPFAM" id="SSF53335">
    <property type="entry name" value="S-adenosyl-L-methionine-dependent methyltransferases"/>
    <property type="match status" value="1"/>
</dbReference>
<dbReference type="CDD" id="cd02440">
    <property type="entry name" value="AdoMet_MTases"/>
    <property type="match status" value="1"/>
</dbReference>
<dbReference type="InterPro" id="IPR019874">
    <property type="entry name" value="RF_methyltr_PrmC"/>
</dbReference>
<reference evidence="8 9" key="1">
    <citation type="journal article" date="2012" name="Genome Biol. Evol.">
        <title>Genome Sequence of the Mesophilic Thermotogales Bacterium Mesotoga prima MesG1.Ag.4.2 Reveals the Largest Thermotogales Genome To Date.</title>
        <authorList>
            <person name="Zhaxybayeva O."/>
            <person name="Swithers K.S."/>
            <person name="Foght J."/>
            <person name="Green A.G."/>
            <person name="Bruce D."/>
            <person name="Detter C."/>
            <person name="Han S."/>
            <person name="Teshima H."/>
            <person name="Han J."/>
            <person name="Woyke T."/>
            <person name="Pitluck S."/>
            <person name="Nolan M."/>
            <person name="Ivanova N."/>
            <person name="Pati A."/>
            <person name="Land M.L."/>
            <person name="Dlutek M."/>
            <person name="Doolittle W.F."/>
            <person name="Noll K.M."/>
            <person name="Nesbo C.L."/>
        </authorList>
    </citation>
    <scope>NUCLEOTIDE SEQUENCE [LARGE SCALE GENOMIC DNA]</scope>
    <source>
        <strain evidence="9">mesG1.Ag.4.2</strain>
    </source>
</reference>
<evidence type="ECO:0000259" key="6">
    <source>
        <dbReference type="Pfam" id="PF05175"/>
    </source>
</evidence>
<dbReference type="InterPro" id="IPR007848">
    <property type="entry name" value="Small_mtfrase_dom"/>
</dbReference>
<dbReference type="NCBIfam" id="TIGR03534">
    <property type="entry name" value="RF_mod_PrmC"/>
    <property type="match status" value="1"/>
</dbReference>
<dbReference type="EC" id="2.1.1.297" evidence="1"/>
<dbReference type="Gene3D" id="3.40.50.150">
    <property type="entry name" value="Vaccinia Virus protein VP39"/>
    <property type="match status" value="1"/>
</dbReference>
<gene>
    <name evidence="8" type="ORF">Theba_1896</name>
</gene>
<protein>
    <recommendedName>
        <fullName evidence="1">peptide chain release factor N(5)-glutamine methyltransferase</fullName>
        <ecNumber evidence="1">2.1.1.297</ecNumber>
    </recommendedName>
</protein>
<dbReference type="InterPro" id="IPR040758">
    <property type="entry name" value="PrmC_N"/>
</dbReference>
<dbReference type="HOGENOM" id="CLU_018398_3_1_0"/>
<dbReference type="PANTHER" id="PTHR18895:SF74">
    <property type="entry name" value="MTRF1L RELEASE FACTOR GLUTAMINE METHYLTRANSFERASE"/>
    <property type="match status" value="1"/>
</dbReference>
<keyword evidence="4" id="KW-0949">S-adenosyl-L-methionine</keyword>
<evidence type="ECO:0000256" key="5">
    <source>
        <dbReference type="ARBA" id="ARBA00048391"/>
    </source>
</evidence>
<dbReference type="Gene3D" id="1.10.8.10">
    <property type="entry name" value="DNA helicase RuvA subunit, C-terminal domain"/>
    <property type="match status" value="1"/>
</dbReference>
<dbReference type="GeneID" id="87107659"/>
<keyword evidence="9" id="KW-1185">Reference proteome</keyword>
<evidence type="ECO:0000256" key="2">
    <source>
        <dbReference type="ARBA" id="ARBA00022603"/>
    </source>
</evidence>
<dbReference type="GO" id="GO:0102559">
    <property type="term" value="F:peptide chain release factor N(5)-glutamine methyltransferase activity"/>
    <property type="evidence" value="ECO:0007669"/>
    <property type="project" value="UniProtKB-EC"/>
</dbReference>
<dbReference type="NCBIfam" id="TIGR00536">
    <property type="entry name" value="hemK_fam"/>
    <property type="match status" value="1"/>
</dbReference>
<dbReference type="RefSeq" id="WP_014731346.1">
    <property type="nucleotide sequence ID" value="NC_017934.1"/>
</dbReference>
<dbReference type="EMBL" id="CP003532">
    <property type="protein sequence ID" value="AFK07544.1"/>
    <property type="molecule type" value="Genomic_DNA"/>
</dbReference>
<dbReference type="GO" id="GO:0003676">
    <property type="term" value="F:nucleic acid binding"/>
    <property type="evidence" value="ECO:0007669"/>
    <property type="project" value="InterPro"/>
</dbReference>
<dbReference type="STRING" id="660470.Theba_1896"/>
<evidence type="ECO:0000259" key="7">
    <source>
        <dbReference type="Pfam" id="PF17827"/>
    </source>
</evidence>
<evidence type="ECO:0000256" key="4">
    <source>
        <dbReference type="ARBA" id="ARBA00022691"/>
    </source>
</evidence>
<proteinExistence type="predicted"/>
<dbReference type="InterPro" id="IPR029063">
    <property type="entry name" value="SAM-dependent_MTases_sf"/>
</dbReference>
<evidence type="ECO:0000256" key="3">
    <source>
        <dbReference type="ARBA" id="ARBA00022679"/>
    </source>
</evidence>
<dbReference type="Pfam" id="PF17827">
    <property type="entry name" value="PrmC_N"/>
    <property type="match status" value="1"/>
</dbReference>
<feature type="domain" description="Methyltransferase small" evidence="6">
    <location>
        <begin position="107"/>
        <end position="193"/>
    </location>
</feature>
<keyword evidence="3 8" id="KW-0808">Transferase</keyword>
<dbReference type="AlphaFoldDB" id="I2F6J1"/>
<comment type="catalytic activity">
    <reaction evidence="5">
        <text>L-glutaminyl-[peptide chain release factor] + S-adenosyl-L-methionine = N(5)-methyl-L-glutaminyl-[peptide chain release factor] + S-adenosyl-L-homocysteine + H(+)</text>
        <dbReference type="Rhea" id="RHEA:42896"/>
        <dbReference type="Rhea" id="RHEA-COMP:10271"/>
        <dbReference type="Rhea" id="RHEA-COMP:10272"/>
        <dbReference type="ChEBI" id="CHEBI:15378"/>
        <dbReference type="ChEBI" id="CHEBI:30011"/>
        <dbReference type="ChEBI" id="CHEBI:57856"/>
        <dbReference type="ChEBI" id="CHEBI:59789"/>
        <dbReference type="ChEBI" id="CHEBI:61891"/>
        <dbReference type="EC" id="2.1.1.297"/>
    </reaction>
</comment>
<dbReference type="InterPro" id="IPR002052">
    <property type="entry name" value="DNA_methylase_N6_adenine_CS"/>
</dbReference>
<dbReference type="InterPro" id="IPR004556">
    <property type="entry name" value="HemK-like"/>
</dbReference>
<accession>I2F6J1</accession>
<dbReference type="InterPro" id="IPR050320">
    <property type="entry name" value="N5-glutamine_MTase"/>
</dbReference>
<dbReference type="Proteomes" id="UP000002881">
    <property type="component" value="Chromosome"/>
</dbReference>
<sequence>MNLQELIHISKRKLSEAGIENSRFVMMSLFRGVLSLNEADLILDGEKEIESKLSAKYMKAVERVVEGEPIDYVLGFREFFGIRLEVTRSVLIPRNETEELVEIVIDEEKNSKVFADIGTGSGAIACALARNIPSSLVFATDISRDALMLAEKNARTNGIFNIRFIEGDNISGLNDFLDSVEVIVSNPPYVRTGDLDSLDINVRKYEPMVALDGGKDGLDFYREFLKYLPTGKKVYLEISQYEAEGLRELVSDLNGYSCEFKKDLSGNYRFMILRPEV</sequence>
<keyword evidence="2 8" id="KW-0489">Methyltransferase</keyword>
<evidence type="ECO:0000313" key="8">
    <source>
        <dbReference type="EMBL" id="AFK07544.1"/>
    </source>
</evidence>
<dbReference type="Pfam" id="PF05175">
    <property type="entry name" value="MTS"/>
    <property type="match status" value="1"/>
</dbReference>
<feature type="domain" description="Release factor glutamine methyltransferase N-terminal" evidence="7">
    <location>
        <begin position="5"/>
        <end position="75"/>
    </location>
</feature>
<dbReference type="PROSITE" id="PS00092">
    <property type="entry name" value="N6_MTASE"/>
    <property type="match status" value="1"/>
</dbReference>
<dbReference type="PANTHER" id="PTHR18895">
    <property type="entry name" value="HEMK METHYLTRANSFERASE"/>
    <property type="match status" value="1"/>
</dbReference>
<dbReference type="eggNOG" id="COG2890">
    <property type="taxonomic scope" value="Bacteria"/>
</dbReference>
<dbReference type="GO" id="GO:0032259">
    <property type="term" value="P:methylation"/>
    <property type="evidence" value="ECO:0007669"/>
    <property type="project" value="UniProtKB-KW"/>
</dbReference>
<name>I2F6J1_9BACT</name>
<organism evidence="8 9">
    <name type="scientific">Mesotoga prima MesG1.Ag.4.2</name>
    <dbReference type="NCBI Taxonomy" id="660470"/>
    <lineage>
        <taxon>Bacteria</taxon>
        <taxon>Thermotogati</taxon>
        <taxon>Thermotogota</taxon>
        <taxon>Thermotogae</taxon>
        <taxon>Kosmotogales</taxon>
        <taxon>Kosmotogaceae</taxon>
        <taxon>Mesotoga</taxon>
    </lineage>
</organism>
<evidence type="ECO:0000256" key="1">
    <source>
        <dbReference type="ARBA" id="ARBA00012771"/>
    </source>
</evidence>
<dbReference type="KEGG" id="mpg:Theba_1896"/>
<evidence type="ECO:0000313" key="9">
    <source>
        <dbReference type="Proteomes" id="UP000002881"/>
    </source>
</evidence>